<dbReference type="PANTHER" id="PTHR43335">
    <property type="entry name" value="ABC TRANSPORTER, ATP-BINDING PROTEIN"/>
    <property type="match status" value="1"/>
</dbReference>
<dbReference type="EMBL" id="DVOE01000029">
    <property type="protein sequence ID" value="HIU98615.1"/>
    <property type="molecule type" value="Genomic_DNA"/>
</dbReference>
<dbReference type="Proteomes" id="UP000886857">
    <property type="component" value="Unassembled WGS sequence"/>
</dbReference>
<dbReference type="SUPFAM" id="SSF52540">
    <property type="entry name" value="P-loop containing nucleoside triphosphate hydrolases"/>
    <property type="match status" value="1"/>
</dbReference>
<protein>
    <submittedName>
        <fullName evidence="6">ATP-binding cassette domain-containing protein</fullName>
    </submittedName>
</protein>
<sequence>MDEEIVFEAPSAAEYAVRTYGLTKVYGGAERVSDVSLGVRRGEVYGLVGKNGAGKTTLIRLVLGLASPTRGEVEIAGQRTPSALAAARSRVGALIEQPAFYGKLDAEQNLTAYSLALGHSDRARNRELLKFVGLEDAGDKKVKNFSLGMKQRLSLAMALVGAPEILILDEPVNGLDPTGILQVREQIRRLNSDHGVTVIISSHFLGELGKVATAYGVMKEGKLVTELRGEELAALARPKIKAVTPDPEKALIVLRETFAPGEFAISGGVIEIYRPAEELGRVTMAFAGAGVPLISVTADEGDREAALVALM</sequence>
<dbReference type="GO" id="GO:0005524">
    <property type="term" value="F:ATP binding"/>
    <property type="evidence" value="ECO:0007669"/>
    <property type="project" value="UniProtKB-KW"/>
</dbReference>
<name>A0A9D1SWG4_9FIRM</name>
<comment type="caution">
    <text evidence="6">The sequence shown here is derived from an EMBL/GenBank/DDBJ whole genome shotgun (WGS) entry which is preliminary data.</text>
</comment>
<feature type="domain" description="ABC transporter" evidence="5">
    <location>
        <begin position="17"/>
        <end position="245"/>
    </location>
</feature>
<organism evidence="6 7">
    <name type="scientific">Candidatus Limadaptatus stercoripullorum</name>
    <dbReference type="NCBI Taxonomy" id="2840846"/>
    <lineage>
        <taxon>Bacteria</taxon>
        <taxon>Bacillati</taxon>
        <taxon>Bacillota</taxon>
        <taxon>Clostridia</taxon>
        <taxon>Eubacteriales</taxon>
        <taxon>Candidatus Limadaptatus</taxon>
    </lineage>
</organism>
<evidence type="ECO:0000313" key="7">
    <source>
        <dbReference type="Proteomes" id="UP000886857"/>
    </source>
</evidence>
<keyword evidence="4 6" id="KW-0067">ATP-binding</keyword>
<evidence type="ECO:0000259" key="5">
    <source>
        <dbReference type="PROSITE" id="PS50893"/>
    </source>
</evidence>
<proteinExistence type="inferred from homology"/>
<accession>A0A9D1SWG4</accession>
<dbReference type="GO" id="GO:0016887">
    <property type="term" value="F:ATP hydrolysis activity"/>
    <property type="evidence" value="ECO:0007669"/>
    <property type="project" value="InterPro"/>
</dbReference>
<evidence type="ECO:0000313" key="6">
    <source>
        <dbReference type="EMBL" id="HIU98615.1"/>
    </source>
</evidence>
<dbReference type="PROSITE" id="PS00211">
    <property type="entry name" value="ABC_TRANSPORTER_1"/>
    <property type="match status" value="1"/>
</dbReference>
<dbReference type="InterPro" id="IPR027417">
    <property type="entry name" value="P-loop_NTPase"/>
</dbReference>
<keyword evidence="3" id="KW-0547">Nucleotide-binding</keyword>
<dbReference type="InterPro" id="IPR017871">
    <property type="entry name" value="ABC_transporter-like_CS"/>
</dbReference>
<dbReference type="InterPro" id="IPR003439">
    <property type="entry name" value="ABC_transporter-like_ATP-bd"/>
</dbReference>
<evidence type="ECO:0000256" key="2">
    <source>
        <dbReference type="ARBA" id="ARBA00022448"/>
    </source>
</evidence>
<evidence type="ECO:0000256" key="4">
    <source>
        <dbReference type="ARBA" id="ARBA00022840"/>
    </source>
</evidence>
<dbReference type="PANTHER" id="PTHR43335:SF8">
    <property type="entry name" value="ABC TRANSPORTER, ATP-BINDING PROTEIN"/>
    <property type="match status" value="1"/>
</dbReference>
<reference evidence="6" key="1">
    <citation type="submission" date="2020-10" db="EMBL/GenBank/DDBJ databases">
        <authorList>
            <person name="Gilroy R."/>
        </authorList>
    </citation>
    <scope>NUCLEOTIDE SEQUENCE</scope>
    <source>
        <strain evidence="6">10406</strain>
    </source>
</reference>
<dbReference type="SMART" id="SM00382">
    <property type="entry name" value="AAA"/>
    <property type="match status" value="1"/>
</dbReference>
<dbReference type="InterPro" id="IPR003593">
    <property type="entry name" value="AAA+_ATPase"/>
</dbReference>
<reference evidence="6" key="2">
    <citation type="journal article" date="2021" name="PeerJ">
        <title>Extensive microbial diversity within the chicken gut microbiome revealed by metagenomics and culture.</title>
        <authorList>
            <person name="Gilroy R."/>
            <person name="Ravi A."/>
            <person name="Getino M."/>
            <person name="Pursley I."/>
            <person name="Horton D.L."/>
            <person name="Alikhan N.F."/>
            <person name="Baker D."/>
            <person name="Gharbi K."/>
            <person name="Hall N."/>
            <person name="Watson M."/>
            <person name="Adriaenssens E.M."/>
            <person name="Foster-Nyarko E."/>
            <person name="Jarju S."/>
            <person name="Secka A."/>
            <person name="Antonio M."/>
            <person name="Oren A."/>
            <person name="Chaudhuri R.R."/>
            <person name="La Ragione R."/>
            <person name="Hildebrand F."/>
            <person name="Pallen M.J."/>
        </authorList>
    </citation>
    <scope>NUCLEOTIDE SEQUENCE</scope>
    <source>
        <strain evidence="6">10406</strain>
    </source>
</reference>
<dbReference type="PROSITE" id="PS50893">
    <property type="entry name" value="ABC_TRANSPORTER_2"/>
    <property type="match status" value="1"/>
</dbReference>
<gene>
    <name evidence="6" type="ORF">IAC73_02080</name>
</gene>
<dbReference type="AlphaFoldDB" id="A0A9D1SWG4"/>
<dbReference type="Gene3D" id="3.40.50.300">
    <property type="entry name" value="P-loop containing nucleotide triphosphate hydrolases"/>
    <property type="match status" value="1"/>
</dbReference>
<evidence type="ECO:0000256" key="1">
    <source>
        <dbReference type="ARBA" id="ARBA00005417"/>
    </source>
</evidence>
<evidence type="ECO:0000256" key="3">
    <source>
        <dbReference type="ARBA" id="ARBA00022741"/>
    </source>
</evidence>
<keyword evidence="2" id="KW-0813">Transport</keyword>
<comment type="similarity">
    <text evidence="1">Belongs to the ABC transporter superfamily.</text>
</comment>
<dbReference type="Pfam" id="PF00005">
    <property type="entry name" value="ABC_tran"/>
    <property type="match status" value="1"/>
</dbReference>